<keyword evidence="4" id="KW-0676">Redox-active center</keyword>
<protein>
    <recommendedName>
        <fullName evidence="5">Glutaredoxin domain-containing protein</fullName>
    </recommendedName>
</protein>
<name>A0A8T2V5R4_CERRI</name>
<dbReference type="GO" id="GO:0005737">
    <property type="term" value="C:cytoplasm"/>
    <property type="evidence" value="ECO:0007669"/>
    <property type="project" value="UniProtKB-SubCell"/>
</dbReference>
<evidence type="ECO:0000256" key="2">
    <source>
        <dbReference type="ARBA" id="ARBA00007568"/>
    </source>
</evidence>
<gene>
    <name evidence="6" type="ORF">KP509_03G023700</name>
</gene>
<comment type="subcellular location">
    <subcellularLocation>
        <location evidence="1">Cytoplasm</location>
    </subcellularLocation>
</comment>
<dbReference type="PROSITE" id="PS51354">
    <property type="entry name" value="GLUTAREDOXIN_2"/>
    <property type="match status" value="1"/>
</dbReference>
<evidence type="ECO:0000313" key="6">
    <source>
        <dbReference type="EMBL" id="KAH7441065.1"/>
    </source>
</evidence>
<dbReference type="Gene3D" id="3.40.30.10">
    <property type="entry name" value="Glutaredoxin"/>
    <property type="match status" value="1"/>
</dbReference>
<organism evidence="6 7">
    <name type="scientific">Ceratopteris richardii</name>
    <name type="common">Triangle waterfern</name>
    <dbReference type="NCBI Taxonomy" id="49495"/>
    <lineage>
        <taxon>Eukaryota</taxon>
        <taxon>Viridiplantae</taxon>
        <taxon>Streptophyta</taxon>
        <taxon>Embryophyta</taxon>
        <taxon>Tracheophyta</taxon>
        <taxon>Polypodiopsida</taxon>
        <taxon>Polypodiidae</taxon>
        <taxon>Polypodiales</taxon>
        <taxon>Pteridineae</taxon>
        <taxon>Pteridaceae</taxon>
        <taxon>Parkerioideae</taxon>
        <taxon>Ceratopteris</taxon>
    </lineage>
</organism>
<dbReference type="InterPro" id="IPR036249">
    <property type="entry name" value="Thioredoxin-like_sf"/>
</dbReference>
<dbReference type="OMA" id="CIEKMAT"/>
<comment type="similarity">
    <text evidence="2">Belongs to the glutaredoxin family. CC-type subfamily.</text>
</comment>
<feature type="domain" description="Glutaredoxin" evidence="5">
    <location>
        <begin position="50"/>
        <end position="131"/>
    </location>
</feature>
<evidence type="ECO:0000256" key="4">
    <source>
        <dbReference type="ARBA" id="ARBA00023284"/>
    </source>
</evidence>
<evidence type="ECO:0000256" key="1">
    <source>
        <dbReference type="ARBA" id="ARBA00004496"/>
    </source>
</evidence>
<dbReference type="EMBL" id="CM035408">
    <property type="protein sequence ID" value="KAH7441065.1"/>
    <property type="molecule type" value="Genomic_DNA"/>
</dbReference>
<comment type="caution">
    <text evidence="6">The sequence shown here is derived from an EMBL/GenBank/DDBJ whole genome shotgun (WGS) entry which is preliminary data.</text>
</comment>
<dbReference type="InterPro" id="IPR011905">
    <property type="entry name" value="GlrX-like_pln_2"/>
</dbReference>
<keyword evidence="7" id="KW-1185">Reference proteome</keyword>
<dbReference type="AlphaFoldDB" id="A0A8T2V5R4"/>
<dbReference type="InterPro" id="IPR002109">
    <property type="entry name" value="Glutaredoxin"/>
</dbReference>
<dbReference type="OrthoDB" id="418495at2759"/>
<reference evidence="6" key="1">
    <citation type="submission" date="2021-08" db="EMBL/GenBank/DDBJ databases">
        <title>WGS assembly of Ceratopteris richardii.</title>
        <authorList>
            <person name="Marchant D.B."/>
            <person name="Chen G."/>
            <person name="Jenkins J."/>
            <person name="Shu S."/>
            <person name="Leebens-Mack J."/>
            <person name="Grimwood J."/>
            <person name="Schmutz J."/>
            <person name="Soltis P."/>
            <person name="Soltis D."/>
            <person name="Chen Z.-H."/>
        </authorList>
    </citation>
    <scope>NUCLEOTIDE SEQUENCE</scope>
    <source>
        <strain evidence="6">Whitten #5841</strain>
        <tissue evidence="6">Leaf</tissue>
    </source>
</reference>
<evidence type="ECO:0000313" key="7">
    <source>
        <dbReference type="Proteomes" id="UP000825935"/>
    </source>
</evidence>
<dbReference type="CDD" id="cd03419">
    <property type="entry name" value="GRX_GRXh_1_2_like"/>
    <property type="match status" value="1"/>
</dbReference>
<dbReference type="SUPFAM" id="SSF52833">
    <property type="entry name" value="Thioredoxin-like"/>
    <property type="match status" value="1"/>
</dbReference>
<accession>A0A8T2V5R4</accession>
<proteinExistence type="inferred from homology"/>
<sequence>MSRSEAQELLWADHCRFRIEKPCIPTTLQLLSPSDASLERVEQIAKDNAVVVFGMSTCCMCHVAKTLLCGMGVNPKLVELDNEVGGPAMERAILSGMMLLPYRNGDIRQHPSLPSSIKPTLPAIFVGGRLVGGLDHLMTLHISGSLIPLLKDVGALWL</sequence>
<dbReference type="PANTHER" id="PTHR10168">
    <property type="entry name" value="GLUTAREDOXIN"/>
    <property type="match status" value="1"/>
</dbReference>
<keyword evidence="3" id="KW-0963">Cytoplasm</keyword>
<evidence type="ECO:0000256" key="3">
    <source>
        <dbReference type="ARBA" id="ARBA00022490"/>
    </source>
</evidence>
<evidence type="ECO:0000259" key="5">
    <source>
        <dbReference type="Pfam" id="PF00462"/>
    </source>
</evidence>
<dbReference type="Proteomes" id="UP000825935">
    <property type="component" value="Chromosome 3"/>
</dbReference>
<dbReference type="Pfam" id="PF00462">
    <property type="entry name" value="Glutaredoxin"/>
    <property type="match status" value="1"/>
</dbReference>